<dbReference type="PANTHER" id="PTHR11236:SF9">
    <property type="entry name" value="ANTHRANILATE SYNTHASE COMPONENT 1"/>
    <property type="match status" value="1"/>
</dbReference>
<sequence length="573" mass="64265">MVASAIFMPQMAFTPCQTLSFSYRSLGYSLPLNFFSNRPPGRHVCFAISCVLSSPSLVDQSTKLMEASRRGNLFPLHQCIFSDQLTPVLGYRCLVSENDHETPSFLLESVEPGIHSLNVGRYSIVGANPTIEIMAKKNLVTVMNHRDGLRTKEFMEDPLMVPQMIMESWVPGCLDELPQVFCGGWFGYLSYDSVHYSMKRHSYSTSLVDDMNIPDVLLGLYEDVLVFDHVEKVRGCVLVASSPEILSCAEQKRTITNRPLAGTIDRGRTVGEDARLVNGARHYKEHMMPAQGANGHFHKVTATSLTCWDALRETLPLGTFTVEPKIKALELIDELGGRRGPYGGSFGCISFSGDMDIALSSKTMVFPTRKSNYNTYENVNKQREWTAFIQGGATVMVDSDPRDMETVCESEAAAVARAIDLAESSFLAFLMDALWRAIGSGPNPEDYSGIEFWSNPERVGWLMKQGEYIKTWRRRWFVLKQGKLLWFKESDITRSAVPRGVIPVGRCLTVKGAEDVINKPYAFEISIAGGYTMFFIADSEKEKEEWINSIGRSIVQHSRSVTDSEIVDYDNRR</sequence>
<dbReference type="Pfam" id="PF00425">
    <property type="entry name" value="Chorismate_bind"/>
    <property type="match status" value="1"/>
</dbReference>
<organism evidence="2 3">
    <name type="scientific">Carnegiea gigantea</name>
    <dbReference type="NCBI Taxonomy" id="171969"/>
    <lineage>
        <taxon>Eukaryota</taxon>
        <taxon>Viridiplantae</taxon>
        <taxon>Streptophyta</taxon>
        <taxon>Embryophyta</taxon>
        <taxon>Tracheophyta</taxon>
        <taxon>Spermatophyta</taxon>
        <taxon>Magnoliopsida</taxon>
        <taxon>eudicotyledons</taxon>
        <taxon>Gunneridae</taxon>
        <taxon>Pentapetalae</taxon>
        <taxon>Caryophyllales</taxon>
        <taxon>Cactineae</taxon>
        <taxon>Cactaceae</taxon>
        <taxon>Cactoideae</taxon>
        <taxon>Echinocereeae</taxon>
        <taxon>Carnegiea</taxon>
    </lineage>
</organism>
<dbReference type="InterPro" id="IPR001849">
    <property type="entry name" value="PH_domain"/>
</dbReference>
<dbReference type="InterPro" id="IPR006805">
    <property type="entry name" value="Anth_synth_I_N"/>
</dbReference>
<dbReference type="CDD" id="cd13276">
    <property type="entry name" value="PH_AtPH1"/>
    <property type="match status" value="1"/>
</dbReference>
<dbReference type="Gene3D" id="3.60.120.10">
    <property type="entry name" value="Anthranilate synthase"/>
    <property type="match status" value="3"/>
</dbReference>
<dbReference type="InterPro" id="IPR019999">
    <property type="entry name" value="Anth_synth_I-like"/>
</dbReference>
<keyword evidence="3" id="KW-1185">Reference proteome</keyword>
<dbReference type="SMART" id="SM00233">
    <property type="entry name" value="PH"/>
    <property type="match status" value="1"/>
</dbReference>
<dbReference type="Pfam" id="PF04715">
    <property type="entry name" value="Anth_synt_I_N"/>
    <property type="match status" value="1"/>
</dbReference>
<dbReference type="SUPFAM" id="SSF56322">
    <property type="entry name" value="ADC synthase"/>
    <property type="match status" value="1"/>
</dbReference>
<dbReference type="SUPFAM" id="SSF50729">
    <property type="entry name" value="PH domain-like"/>
    <property type="match status" value="1"/>
</dbReference>
<dbReference type="InterPro" id="IPR015890">
    <property type="entry name" value="Chorismate_C"/>
</dbReference>
<dbReference type="GO" id="GO:0000162">
    <property type="term" value="P:L-tryptophan biosynthetic process"/>
    <property type="evidence" value="ECO:0007669"/>
    <property type="project" value="TreeGrafter"/>
</dbReference>
<dbReference type="Gene3D" id="2.30.29.30">
    <property type="entry name" value="Pleckstrin-homology domain (PH domain)/Phosphotyrosine-binding domain (PTB)"/>
    <property type="match status" value="1"/>
</dbReference>
<dbReference type="FunFam" id="2.30.29.30:FF:000286">
    <property type="entry name" value="PH-protein kinase domain containing protein"/>
    <property type="match status" value="1"/>
</dbReference>
<dbReference type="PANTHER" id="PTHR11236">
    <property type="entry name" value="AMINOBENZOATE/ANTHRANILATE SYNTHASE"/>
    <property type="match status" value="1"/>
</dbReference>
<dbReference type="OrthoDB" id="1865897at2759"/>
<reference evidence="2" key="1">
    <citation type="submission" date="2022-04" db="EMBL/GenBank/DDBJ databases">
        <title>Carnegiea gigantea Genome sequencing and assembly v2.</title>
        <authorList>
            <person name="Copetti D."/>
            <person name="Sanderson M.J."/>
            <person name="Burquez A."/>
            <person name="Wojciechowski M.F."/>
        </authorList>
    </citation>
    <scope>NUCLEOTIDE SEQUENCE</scope>
    <source>
        <strain evidence="2">SGP5-SGP5p</strain>
        <tissue evidence="2">Aerial part</tissue>
    </source>
</reference>
<dbReference type="InterPro" id="IPR011993">
    <property type="entry name" value="PH-like_dom_sf"/>
</dbReference>
<feature type="domain" description="PH" evidence="1">
    <location>
        <begin position="455"/>
        <end position="555"/>
    </location>
</feature>
<dbReference type="PROSITE" id="PS50003">
    <property type="entry name" value="PH_DOMAIN"/>
    <property type="match status" value="1"/>
</dbReference>
<dbReference type="EMBL" id="JAKOGI010000275">
    <property type="protein sequence ID" value="KAJ8437925.1"/>
    <property type="molecule type" value="Genomic_DNA"/>
</dbReference>
<accession>A0A9Q1QER1</accession>
<proteinExistence type="predicted"/>
<evidence type="ECO:0000259" key="1">
    <source>
        <dbReference type="PROSITE" id="PS50003"/>
    </source>
</evidence>
<dbReference type="Pfam" id="PF00169">
    <property type="entry name" value="PH"/>
    <property type="match status" value="1"/>
</dbReference>
<gene>
    <name evidence="2" type="ORF">Cgig2_031441</name>
</gene>
<dbReference type="InterPro" id="IPR005801">
    <property type="entry name" value="ADC_synthase"/>
</dbReference>
<comment type="caution">
    <text evidence="2">The sequence shown here is derived from an EMBL/GenBank/DDBJ whole genome shotgun (WGS) entry which is preliminary data.</text>
</comment>
<evidence type="ECO:0000313" key="3">
    <source>
        <dbReference type="Proteomes" id="UP001153076"/>
    </source>
</evidence>
<evidence type="ECO:0000313" key="2">
    <source>
        <dbReference type="EMBL" id="KAJ8437925.1"/>
    </source>
</evidence>
<dbReference type="AlphaFoldDB" id="A0A9Q1QER1"/>
<name>A0A9Q1QER1_9CARY</name>
<protein>
    <recommendedName>
        <fullName evidence="1">PH domain-containing protein</fullName>
    </recommendedName>
</protein>
<dbReference type="Proteomes" id="UP001153076">
    <property type="component" value="Unassembled WGS sequence"/>
</dbReference>